<sequence length="363" mass="39938">MTMSQRSVQSVILITEPGKAEIHHDLPIPTPNTKQLLIRIHAVSLNPSDSMALHSFAKPGSGMGFDFSGIVDAVGPECTDWSIGDRVAGLVHGCYGPDYTIGAFREYITVDAEMVIRVPDHLDLSEASTLGMGVSTAAQGLYQSLKLQLPHIDAARKDETVLIYGGGTATGYIAVQLAKLSGYRVITTCSKHSMDRIRLLNPDEIVDYTHPDAVAMTQKLVRPNGLSLILDCVANDSTAAFCYQCFSPQENQPCIHASLMPINNIPSHAASMKITNKFNLVYTCFGKEFNLMGQTWEASELDRKFMISFYRRMERLLEQGQLRLMPVDIRNGGLKGVLEGVSELNKDKGRKLVYIVRPEESTG</sequence>
<evidence type="ECO:0000259" key="3">
    <source>
        <dbReference type="SMART" id="SM00829"/>
    </source>
</evidence>
<dbReference type="PANTHER" id="PTHR45348">
    <property type="entry name" value="HYPOTHETICAL OXIDOREDUCTASE (EUROFUNG)"/>
    <property type="match status" value="1"/>
</dbReference>
<dbReference type="SUPFAM" id="SSF51735">
    <property type="entry name" value="NAD(P)-binding Rossmann-fold domains"/>
    <property type="match status" value="1"/>
</dbReference>
<proteinExistence type="inferred from homology"/>
<evidence type="ECO:0000256" key="1">
    <source>
        <dbReference type="ARBA" id="ARBA00008072"/>
    </source>
</evidence>
<dbReference type="Gene3D" id="3.40.50.720">
    <property type="entry name" value="NAD(P)-binding Rossmann-like Domain"/>
    <property type="match status" value="1"/>
</dbReference>
<dbReference type="GO" id="GO:0016651">
    <property type="term" value="F:oxidoreductase activity, acting on NAD(P)H"/>
    <property type="evidence" value="ECO:0007669"/>
    <property type="project" value="InterPro"/>
</dbReference>
<dbReference type="VEuPathDB" id="FungiDB:ASPWEDRAFT_50348"/>
<comment type="similarity">
    <text evidence="1">Belongs to the zinc-containing alcohol dehydrogenase family.</text>
</comment>
<dbReference type="EMBL" id="KV878211">
    <property type="protein sequence ID" value="OJJ36981.1"/>
    <property type="molecule type" value="Genomic_DNA"/>
</dbReference>
<dbReference type="InterPro" id="IPR020843">
    <property type="entry name" value="ER"/>
</dbReference>
<dbReference type="InterPro" id="IPR013149">
    <property type="entry name" value="ADH-like_C"/>
</dbReference>
<name>A0A1L9RPW5_ASPWE</name>
<dbReference type="Proteomes" id="UP000184383">
    <property type="component" value="Unassembled WGS sequence"/>
</dbReference>
<evidence type="ECO:0000256" key="2">
    <source>
        <dbReference type="ARBA" id="ARBA00023002"/>
    </source>
</evidence>
<dbReference type="Pfam" id="PF00107">
    <property type="entry name" value="ADH_zinc_N"/>
    <property type="match status" value="1"/>
</dbReference>
<dbReference type="InterPro" id="IPR011032">
    <property type="entry name" value="GroES-like_sf"/>
</dbReference>
<dbReference type="GeneID" id="63753270"/>
<dbReference type="AlphaFoldDB" id="A0A1L9RPW5"/>
<evidence type="ECO:0000313" key="4">
    <source>
        <dbReference type="EMBL" id="OJJ36981.1"/>
    </source>
</evidence>
<reference evidence="5" key="1">
    <citation type="journal article" date="2017" name="Genome Biol.">
        <title>Comparative genomics reveals high biological diversity and specific adaptations in the industrially and medically important fungal genus Aspergillus.</title>
        <authorList>
            <person name="de Vries R.P."/>
            <person name="Riley R."/>
            <person name="Wiebenga A."/>
            <person name="Aguilar-Osorio G."/>
            <person name="Amillis S."/>
            <person name="Uchima C.A."/>
            <person name="Anderluh G."/>
            <person name="Asadollahi M."/>
            <person name="Askin M."/>
            <person name="Barry K."/>
            <person name="Battaglia E."/>
            <person name="Bayram O."/>
            <person name="Benocci T."/>
            <person name="Braus-Stromeyer S.A."/>
            <person name="Caldana C."/>
            <person name="Canovas D."/>
            <person name="Cerqueira G.C."/>
            <person name="Chen F."/>
            <person name="Chen W."/>
            <person name="Choi C."/>
            <person name="Clum A."/>
            <person name="Dos Santos R.A."/>
            <person name="Damasio A.R."/>
            <person name="Diallinas G."/>
            <person name="Emri T."/>
            <person name="Fekete E."/>
            <person name="Flipphi M."/>
            <person name="Freyberg S."/>
            <person name="Gallo A."/>
            <person name="Gournas C."/>
            <person name="Habgood R."/>
            <person name="Hainaut M."/>
            <person name="Harispe M.L."/>
            <person name="Henrissat B."/>
            <person name="Hilden K.S."/>
            <person name="Hope R."/>
            <person name="Hossain A."/>
            <person name="Karabika E."/>
            <person name="Karaffa L."/>
            <person name="Karanyi Z."/>
            <person name="Krasevec N."/>
            <person name="Kuo A."/>
            <person name="Kusch H."/>
            <person name="LaButti K."/>
            <person name="Lagendijk E.L."/>
            <person name="Lapidus A."/>
            <person name="Levasseur A."/>
            <person name="Lindquist E."/>
            <person name="Lipzen A."/>
            <person name="Logrieco A.F."/>
            <person name="MacCabe A."/>
            <person name="Maekelae M.R."/>
            <person name="Malavazi I."/>
            <person name="Melin P."/>
            <person name="Meyer V."/>
            <person name="Mielnichuk N."/>
            <person name="Miskei M."/>
            <person name="Molnar A.P."/>
            <person name="Mule G."/>
            <person name="Ngan C.Y."/>
            <person name="Orejas M."/>
            <person name="Orosz E."/>
            <person name="Ouedraogo J.P."/>
            <person name="Overkamp K.M."/>
            <person name="Park H.-S."/>
            <person name="Perrone G."/>
            <person name="Piumi F."/>
            <person name="Punt P.J."/>
            <person name="Ram A.F."/>
            <person name="Ramon A."/>
            <person name="Rauscher S."/>
            <person name="Record E."/>
            <person name="Riano-Pachon D.M."/>
            <person name="Robert V."/>
            <person name="Roehrig J."/>
            <person name="Ruller R."/>
            <person name="Salamov A."/>
            <person name="Salih N.S."/>
            <person name="Samson R.A."/>
            <person name="Sandor E."/>
            <person name="Sanguinetti M."/>
            <person name="Schuetze T."/>
            <person name="Sepcic K."/>
            <person name="Shelest E."/>
            <person name="Sherlock G."/>
            <person name="Sophianopoulou V."/>
            <person name="Squina F.M."/>
            <person name="Sun H."/>
            <person name="Susca A."/>
            <person name="Todd R.B."/>
            <person name="Tsang A."/>
            <person name="Unkles S.E."/>
            <person name="van de Wiele N."/>
            <person name="van Rossen-Uffink D."/>
            <person name="Oliveira J.V."/>
            <person name="Vesth T.C."/>
            <person name="Visser J."/>
            <person name="Yu J.-H."/>
            <person name="Zhou M."/>
            <person name="Andersen M.R."/>
            <person name="Archer D.B."/>
            <person name="Baker S.E."/>
            <person name="Benoit I."/>
            <person name="Brakhage A.A."/>
            <person name="Braus G.H."/>
            <person name="Fischer R."/>
            <person name="Frisvad J.C."/>
            <person name="Goldman G.H."/>
            <person name="Houbraken J."/>
            <person name="Oakley B."/>
            <person name="Pocsi I."/>
            <person name="Scazzocchio C."/>
            <person name="Seiboth B."/>
            <person name="vanKuyk P.A."/>
            <person name="Wortman J."/>
            <person name="Dyer P.S."/>
            <person name="Grigoriev I.V."/>
        </authorList>
    </citation>
    <scope>NUCLEOTIDE SEQUENCE [LARGE SCALE GENOMIC DNA]</scope>
    <source>
        <strain evidence="5">DTO 134E9</strain>
    </source>
</reference>
<protein>
    <recommendedName>
        <fullName evidence="3">Enoyl reductase (ER) domain-containing protein</fullName>
    </recommendedName>
</protein>
<feature type="domain" description="Enoyl reductase (ER)" evidence="3">
    <location>
        <begin position="6"/>
        <end position="338"/>
    </location>
</feature>
<evidence type="ECO:0000313" key="5">
    <source>
        <dbReference type="Proteomes" id="UP000184383"/>
    </source>
</evidence>
<dbReference type="SMART" id="SM00829">
    <property type="entry name" value="PKS_ER"/>
    <property type="match status" value="1"/>
</dbReference>
<gene>
    <name evidence="4" type="ORF">ASPWEDRAFT_50348</name>
</gene>
<accession>A0A1L9RPW5</accession>
<keyword evidence="2" id="KW-0560">Oxidoreductase</keyword>
<dbReference type="CDD" id="cd08249">
    <property type="entry name" value="enoyl_reductase_like"/>
    <property type="match status" value="1"/>
</dbReference>
<dbReference type="Gene3D" id="3.90.180.10">
    <property type="entry name" value="Medium-chain alcohol dehydrogenases, catalytic domain"/>
    <property type="match status" value="1"/>
</dbReference>
<dbReference type="STRING" id="1073089.A0A1L9RPW5"/>
<organism evidence="4 5">
    <name type="scientific">Aspergillus wentii DTO 134E9</name>
    <dbReference type="NCBI Taxonomy" id="1073089"/>
    <lineage>
        <taxon>Eukaryota</taxon>
        <taxon>Fungi</taxon>
        <taxon>Dikarya</taxon>
        <taxon>Ascomycota</taxon>
        <taxon>Pezizomycotina</taxon>
        <taxon>Eurotiomycetes</taxon>
        <taxon>Eurotiomycetidae</taxon>
        <taxon>Eurotiales</taxon>
        <taxon>Aspergillaceae</taxon>
        <taxon>Aspergillus</taxon>
        <taxon>Aspergillus subgen. Cremei</taxon>
    </lineage>
</organism>
<dbReference type="InterPro" id="IPR036291">
    <property type="entry name" value="NAD(P)-bd_dom_sf"/>
</dbReference>
<dbReference type="RefSeq" id="XP_040690657.1">
    <property type="nucleotide sequence ID" value="XM_040837422.1"/>
</dbReference>
<keyword evidence="5" id="KW-1185">Reference proteome</keyword>
<dbReference type="InterPro" id="IPR047122">
    <property type="entry name" value="Trans-enoyl_RdTase-like"/>
</dbReference>
<dbReference type="PANTHER" id="PTHR45348:SF2">
    <property type="entry name" value="ZINC-TYPE ALCOHOL DEHYDROGENASE-LIKE PROTEIN C2E1P3.01"/>
    <property type="match status" value="1"/>
</dbReference>
<dbReference type="OrthoDB" id="48317at2759"/>
<dbReference type="InterPro" id="IPR013154">
    <property type="entry name" value="ADH-like_N"/>
</dbReference>
<dbReference type="SUPFAM" id="SSF50129">
    <property type="entry name" value="GroES-like"/>
    <property type="match status" value="1"/>
</dbReference>
<dbReference type="Pfam" id="PF08240">
    <property type="entry name" value="ADH_N"/>
    <property type="match status" value="1"/>
</dbReference>